<dbReference type="OrthoDB" id="371390at2759"/>
<dbReference type="OMA" id="NKYYLDM"/>
<name>A0A1J1GWD7_PLAGA</name>
<organism evidence="3 4">
    <name type="scientific">Plasmodium gallinaceum</name>
    <dbReference type="NCBI Taxonomy" id="5849"/>
    <lineage>
        <taxon>Eukaryota</taxon>
        <taxon>Sar</taxon>
        <taxon>Alveolata</taxon>
        <taxon>Apicomplexa</taxon>
        <taxon>Aconoidasida</taxon>
        <taxon>Haemosporida</taxon>
        <taxon>Plasmodiidae</taxon>
        <taxon>Plasmodium</taxon>
        <taxon>Plasmodium (Haemamoeba)</taxon>
    </lineage>
</organism>
<gene>
    <name evidence="3" type="ORF">PGAL8A_00443800</name>
</gene>
<dbReference type="AlphaFoldDB" id="A0A1J1GWD7"/>
<proteinExistence type="predicted"/>
<dbReference type="GeneID" id="39732971"/>
<dbReference type="Proteomes" id="UP000220797">
    <property type="component" value="Unassembled WGS sequence"/>
</dbReference>
<sequence>MKSNQNNITDELLNEKKDVKLINESEENKYNLKSESHSSSEFEFNFKKNITDNFEVKNRGLFKLSLGNQTYLKSNPINENENEKKIYDPYKKKNLEYDNKNNGIIKPKFLEEDKTKNVDENKDKIISKLKKEIKLLTNKLKEKADKIENVQKDNFHLEQMYKNKYYIDIKKEKKKVIDIHSKNNELIRRLNYYSESFQQLKQKIRCLTRNVLSLIQCIDTTENLKFLCKNMNDISVILESTEYKSSEEDKYEPKENNEKLNIFNLKNVRNRNKKKENRDPTKKLYHSISSLHNNYKFTPNCKCTTKKKEKLGYILTNKKTDFLKSDSFLNCCKKINKQKKNLPNSPIKKKYSFEYYYNLKKPSNINSKKKNTLPNLSIHMKKISPETTENILNLFRKTRKINYLLRNSLNVENYKKDNSQKRNKSNGNYKKESVKRKASIEYTLKNNYYSIKRNSNLKKETLNNLLSKEIHNRSIIDKITKISKI</sequence>
<feature type="coiled-coil region" evidence="1">
    <location>
        <begin position="126"/>
        <end position="153"/>
    </location>
</feature>
<feature type="region of interest" description="Disordered" evidence="2">
    <location>
        <begin position="414"/>
        <end position="436"/>
    </location>
</feature>
<keyword evidence="4" id="KW-1185">Reference proteome</keyword>
<evidence type="ECO:0000256" key="2">
    <source>
        <dbReference type="SAM" id="MobiDB-lite"/>
    </source>
</evidence>
<dbReference type="EMBL" id="CVMV01000070">
    <property type="protein sequence ID" value="CRG96857.1"/>
    <property type="molecule type" value="Genomic_DNA"/>
</dbReference>
<comment type="caution">
    <text evidence="3">The sequence shown here is derived from an EMBL/GenBank/DDBJ whole genome shotgun (WGS) entry which is preliminary data.</text>
</comment>
<evidence type="ECO:0000313" key="3">
    <source>
        <dbReference type="EMBL" id="CRG96857.1"/>
    </source>
</evidence>
<protein>
    <submittedName>
        <fullName evidence="3">Uncharacterized protein</fullName>
    </submittedName>
</protein>
<accession>A0A1J1GWD7</accession>
<dbReference type="RefSeq" id="XP_028529660.1">
    <property type="nucleotide sequence ID" value="XM_028673181.1"/>
</dbReference>
<evidence type="ECO:0000313" key="4">
    <source>
        <dbReference type="Proteomes" id="UP000220797"/>
    </source>
</evidence>
<keyword evidence="1" id="KW-0175">Coiled coil</keyword>
<dbReference type="VEuPathDB" id="PlasmoDB:PGAL8A_00443800"/>
<reference evidence="3" key="1">
    <citation type="submission" date="2015-04" db="EMBL/GenBank/DDBJ databases">
        <authorList>
            <consortium name="Pathogen Informatics"/>
        </authorList>
    </citation>
    <scope>NUCLEOTIDE SEQUENCE [LARGE SCALE GENOMIC DNA]</scope>
    <source>
        <strain evidence="3">8A</strain>
    </source>
</reference>
<evidence type="ECO:0000256" key="1">
    <source>
        <dbReference type="SAM" id="Coils"/>
    </source>
</evidence>